<dbReference type="Proteomes" id="UP000825123">
    <property type="component" value="Chromosome"/>
</dbReference>
<evidence type="ECO:0000313" key="1">
    <source>
        <dbReference type="EMBL" id="BCU70271.1"/>
    </source>
</evidence>
<reference evidence="1 2" key="1">
    <citation type="submission" date="2021-04" db="EMBL/GenBank/DDBJ databases">
        <title>Complete genome sequence of Stygiolobus sp. KN-1.</title>
        <authorList>
            <person name="Nakamura K."/>
            <person name="Sakai H."/>
            <person name="Kurosawa N."/>
        </authorList>
    </citation>
    <scope>NUCLEOTIDE SEQUENCE [LARGE SCALE GENOMIC DNA]</scope>
    <source>
        <strain evidence="1 2">KN-1</strain>
    </source>
</reference>
<gene>
    <name evidence="1" type="ORF">KN1_15680</name>
</gene>
<sequence length="736" mass="82125">MNRKNLSIVLLLVTLEVLSSLTVFASSQENVSRSSPNLLGMFTYGSNFTLYIENMSKSSTSFTFYQGTIKHSFVIPSTHVQILHFSARDGCLILYYVKLSRFSHQLRHLVPNLYIVAINLYTWSMKDLNVSNISNFHFLYYSPADNCLVGYSLNFPPYPFFGEVILYRSFSIYVLKINLATDHVDKVLLYHGCTLPNEQIIYQGGNVTLISSIQNSFSSAQFPLISPPLTCVKFSNEFIDVVTEVSGNGLGESYTQETASCLSPIMYQVVGEAKKVNSSFALLEALRLKPTPIVQGEFNDTIIQLSNNGQLRNNTFVLSSPFTVYNDSLYSLNYSSSSNTLTVLRYNDGKLETVFNLTLRSNISPLFLTLNKDVIEIVTLEGLPVLKSPVYLNMTSASVTNYINYPYSLSTVGVINYSIYSLTGRLLYSKEFMASIAIFFTLINYAGNIENPHGILSVPLFYENLSTNKFLNVTFSVAVFSINLTLPYVITYYNGSLLLLDQQNFYEVSEDNITSLRSDIVYIIGQEYLVLVNGTKLTLYEFYPQGLKELAYLTDVSASFTNLDFYGYRYSSLNISQITSIISTLNTDIEGSINSRAMNQASINSPASNCDPTHGSGFLLSSLAPSLKVYSTTPMIIFYEKGASSREEDLTLIVPPDGIFSLNGSYIPVGIFGKNLYLYNHGYFLYINTYSQTDTITLEGLTVADGSPVMELVIVSLLLAVITAIVEIKNKTLRSE</sequence>
<dbReference type="AlphaFoldDB" id="A0A8D5U679"/>
<name>A0A8D5U679_9CREN</name>
<proteinExistence type="predicted"/>
<evidence type="ECO:0000313" key="2">
    <source>
        <dbReference type="Proteomes" id="UP000825123"/>
    </source>
</evidence>
<protein>
    <submittedName>
        <fullName evidence="1">Uncharacterized protein</fullName>
    </submittedName>
</protein>
<dbReference type="GeneID" id="66163288"/>
<dbReference type="RefSeq" id="WP_221286792.1">
    <property type="nucleotide sequence ID" value="NZ_AP024597.1"/>
</dbReference>
<accession>A0A8D5U679</accession>
<dbReference type="KEGG" id="csty:KN1_15680"/>
<organism evidence="1 2">
    <name type="scientific">Stygiolobus caldivivus</name>
    <dbReference type="NCBI Taxonomy" id="2824673"/>
    <lineage>
        <taxon>Archaea</taxon>
        <taxon>Thermoproteota</taxon>
        <taxon>Thermoprotei</taxon>
        <taxon>Sulfolobales</taxon>
        <taxon>Sulfolobaceae</taxon>
        <taxon>Stygiolobus</taxon>
    </lineage>
</organism>
<keyword evidence="2" id="KW-1185">Reference proteome</keyword>
<dbReference type="EMBL" id="AP024597">
    <property type="protein sequence ID" value="BCU70271.1"/>
    <property type="molecule type" value="Genomic_DNA"/>
</dbReference>